<dbReference type="PANTHER" id="PTHR31348:SF2">
    <property type="entry name" value="EID1-LIKE F-BOX PROTEIN 1"/>
    <property type="match status" value="1"/>
</dbReference>
<accession>A0A8T2UHE2</accession>
<proteinExistence type="predicted"/>
<evidence type="ECO:0000313" key="1">
    <source>
        <dbReference type="EMBL" id="KAH7433213.1"/>
    </source>
</evidence>
<dbReference type="EMBL" id="CM035412">
    <property type="protein sequence ID" value="KAH7433213.1"/>
    <property type="molecule type" value="Genomic_DNA"/>
</dbReference>
<dbReference type="EMBL" id="CM035412">
    <property type="protein sequence ID" value="KAH7433212.1"/>
    <property type="molecule type" value="Genomic_DNA"/>
</dbReference>
<protein>
    <recommendedName>
        <fullName evidence="3">EID1-like F-box protein 3</fullName>
    </recommendedName>
</protein>
<keyword evidence="2" id="KW-1185">Reference proteome</keyword>
<dbReference type="PANTHER" id="PTHR31348">
    <property type="entry name" value="EID1-LIKE F-BOX PROTEIN 2-RELATED"/>
    <property type="match status" value="1"/>
</dbReference>
<reference evidence="1" key="1">
    <citation type="submission" date="2021-08" db="EMBL/GenBank/DDBJ databases">
        <title>WGS assembly of Ceratopteris richardii.</title>
        <authorList>
            <person name="Marchant D.B."/>
            <person name="Chen G."/>
            <person name="Jenkins J."/>
            <person name="Shu S."/>
            <person name="Leebens-Mack J."/>
            <person name="Grimwood J."/>
            <person name="Schmutz J."/>
            <person name="Soltis P."/>
            <person name="Soltis D."/>
            <person name="Chen Z.-H."/>
        </authorList>
    </citation>
    <scope>NUCLEOTIDE SEQUENCE</scope>
    <source>
        <strain evidence="1">Whitten #5841</strain>
        <tissue evidence="1">Leaf</tissue>
    </source>
</reference>
<sequence>MVEDVACVPWGEVGQVATERTHEPCVDQGCTAFYSCNGCKKDQTESVSSDGVIYRNGEYASSIKKKHKDHSHTHLSDERVLTLVASHANWNPFLLCFLSCLCRKTRAISDRHLWREFCLSRAPKMVSDLLNGTKNKQIDGGWRALGKLFLYCAGCSGSNSSSHFSTQAVAGHFISETRFSRTSGRFFLIPRCRSDVLYVSDPCEHSNNPEDVGLFRGVFRSFDKSETKKLLTFRRVPRAEDEKCPFCRAGVWSMSRAQMIPKSASTRLAAYDEKVDYSICLNGHLNGKCALLHLSESDDYGEDV</sequence>
<organism evidence="1 2">
    <name type="scientific">Ceratopteris richardii</name>
    <name type="common">Triangle waterfern</name>
    <dbReference type="NCBI Taxonomy" id="49495"/>
    <lineage>
        <taxon>Eukaryota</taxon>
        <taxon>Viridiplantae</taxon>
        <taxon>Streptophyta</taxon>
        <taxon>Embryophyta</taxon>
        <taxon>Tracheophyta</taxon>
        <taxon>Polypodiopsida</taxon>
        <taxon>Polypodiidae</taxon>
        <taxon>Polypodiales</taxon>
        <taxon>Pteridineae</taxon>
        <taxon>Pteridaceae</taxon>
        <taxon>Parkerioideae</taxon>
        <taxon>Ceratopteris</taxon>
    </lineage>
</organism>
<evidence type="ECO:0000313" key="2">
    <source>
        <dbReference type="Proteomes" id="UP000825935"/>
    </source>
</evidence>
<dbReference type="OrthoDB" id="1881056at2759"/>
<dbReference type="InterPro" id="IPR040267">
    <property type="entry name" value="EID1-like"/>
</dbReference>
<dbReference type="Proteomes" id="UP000825935">
    <property type="component" value="Chromosome 7"/>
</dbReference>
<dbReference type="AlphaFoldDB" id="A0A8T2UHE2"/>
<comment type="caution">
    <text evidence="1">The sequence shown here is derived from an EMBL/GenBank/DDBJ whole genome shotgun (WGS) entry which is preliminary data.</text>
</comment>
<dbReference type="OMA" id="EECVEYY"/>
<name>A0A8T2UHE2_CERRI</name>
<gene>
    <name evidence="1" type="ORF">KP509_07G059600</name>
</gene>
<evidence type="ECO:0008006" key="3">
    <source>
        <dbReference type="Google" id="ProtNLM"/>
    </source>
</evidence>